<protein>
    <submittedName>
        <fullName evidence="1">Uncharacterized protein</fullName>
    </submittedName>
</protein>
<dbReference type="Proteomes" id="UP000009131">
    <property type="component" value="Unassembled WGS sequence"/>
</dbReference>
<accession>G7E9L5</accession>
<proteinExistence type="predicted"/>
<organism evidence="1 2">
    <name type="scientific">Mixia osmundae (strain CBS 9802 / IAM 14324 / JCM 22182 / KY 12970)</name>
    <dbReference type="NCBI Taxonomy" id="764103"/>
    <lineage>
        <taxon>Eukaryota</taxon>
        <taxon>Fungi</taxon>
        <taxon>Dikarya</taxon>
        <taxon>Basidiomycota</taxon>
        <taxon>Pucciniomycotina</taxon>
        <taxon>Mixiomycetes</taxon>
        <taxon>Mixiales</taxon>
        <taxon>Mixiaceae</taxon>
        <taxon>Mixia</taxon>
    </lineage>
</organism>
<keyword evidence="2" id="KW-1185">Reference proteome</keyword>
<reference evidence="1 2" key="1">
    <citation type="journal article" date="2011" name="J. Gen. Appl. Microbiol.">
        <title>Draft genome sequencing of the enigmatic basidiomycete Mixia osmundae.</title>
        <authorList>
            <person name="Nishida H."/>
            <person name="Nagatsuka Y."/>
            <person name="Sugiyama J."/>
        </authorList>
    </citation>
    <scope>NUCLEOTIDE SEQUENCE [LARGE SCALE GENOMIC DNA]</scope>
    <source>
        <strain evidence="2">CBS 9802 / IAM 14324 / JCM 22182 / KY 12970</strain>
    </source>
</reference>
<gene>
    <name evidence="1" type="primary">Mo06029</name>
    <name evidence="1" type="ORF">E5Q_06029</name>
</gene>
<name>G7E9L5_MIXOS</name>
<comment type="caution">
    <text evidence="1">The sequence shown here is derived from an EMBL/GenBank/DDBJ whole genome shotgun (WGS) entry which is preliminary data.</text>
</comment>
<dbReference type="AlphaFoldDB" id="G7E9L5"/>
<sequence>MEQASGSRGSQRVSTGFCSAESEVWRNSDGVIRRKLRLVEVFRGDALARQADSSGKTLAAYASGSRTRPSFHRIGWPTHPPVGCR</sequence>
<dbReference type="EMBL" id="BABT02000220">
    <property type="protein sequence ID" value="GAA99334.1"/>
    <property type="molecule type" value="Genomic_DNA"/>
</dbReference>
<dbReference type="InParanoid" id="G7E9L5"/>
<evidence type="ECO:0000313" key="1">
    <source>
        <dbReference type="EMBL" id="GAA99334.1"/>
    </source>
</evidence>
<evidence type="ECO:0000313" key="2">
    <source>
        <dbReference type="Proteomes" id="UP000009131"/>
    </source>
</evidence>
<reference evidence="1 2" key="2">
    <citation type="journal article" date="2012" name="Open Biol.">
        <title>Characteristics of nucleosomes and linker DNA regions on the genome of the basidiomycete Mixia osmundae revealed by mono- and dinucleosome mapping.</title>
        <authorList>
            <person name="Nishida H."/>
            <person name="Kondo S."/>
            <person name="Matsumoto T."/>
            <person name="Suzuki Y."/>
            <person name="Yoshikawa H."/>
            <person name="Taylor T.D."/>
            <person name="Sugiyama J."/>
        </authorList>
    </citation>
    <scope>NUCLEOTIDE SEQUENCE [LARGE SCALE GENOMIC DNA]</scope>
    <source>
        <strain evidence="2">CBS 9802 / IAM 14324 / JCM 22182 / KY 12970</strain>
    </source>
</reference>
<dbReference type="HOGENOM" id="CLU_2513116_0_0_1"/>